<protein>
    <recommendedName>
        <fullName evidence="3">Peptidase A2 domain-containing protein</fullName>
    </recommendedName>
</protein>
<evidence type="ECO:0008006" key="3">
    <source>
        <dbReference type="Google" id="ProtNLM"/>
    </source>
</evidence>
<organism evidence="1 2">
    <name type="scientific">Phytophthora nicotianae P1976</name>
    <dbReference type="NCBI Taxonomy" id="1317066"/>
    <lineage>
        <taxon>Eukaryota</taxon>
        <taxon>Sar</taxon>
        <taxon>Stramenopiles</taxon>
        <taxon>Oomycota</taxon>
        <taxon>Peronosporomycetes</taxon>
        <taxon>Peronosporales</taxon>
        <taxon>Peronosporaceae</taxon>
        <taxon>Phytophthora</taxon>
    </lineage>
</organism>
<gene>
    <name evidence="1" type="ORF">F444_10552</name>
</gene>
<dbReference type="Proteomes" id="UP000028582">
    <property type="component" value="Unassembled WGS sequence"/>
</dbReference>
<evidence type="ECO:0000313" key="2">
    <source>
        <dbReference type="Proteomes" id="UP000028582"/>
    </source>
</evidence>
<accession>A0A081A3P1</accession>
<proteinExistence type="predicted"/>
<comment type="caution">
    <text evidence="1">The sequence shown here is derived from an EMBL/GenBank/DDBJ whole genome shotgun (WGS) entry which is preliminary data.</text>
</comment>
<dbReference type="OrthoDB" id="129090at2759"/>
<dbReference type="EMBL" id="ANJA01001878">
    <property type="protein sequence ID" value="ETO73502.1"/>
    <property type="molecule type" value="Genomic_DNA"/>
</dbReference>
<dbReference type="AlphaFoldDB" id="A0A081A3P1"/>
<evidence type="ECO:0000313" key="1">
    <source>
        <dbReference type="EMBL" id="ETO73502.1"/>
    </source>
</evidence>
<sequence length="195" mass="21237">MPSRKPEEIDELISTWKSSRTADKKHMCKVNAQKGKELEILRAEDDGTTVVNVCGLTVSASLLDSGADESLVSCGVVDNLTGMECFIAFQQCEPVPLHPVGGGILSVSRKIRFDELALATPAGPLMLRGLVCWIDESDRSLSLTISRRVMKQLGYSTPKLLAEAKARSDEYLLDDSVPTGNEKPRFIVHVRGHAG</sequence>
<name>A0A081A3P1_PHYNI</name>
<reference evidence="1 2" key="1">
    <citation type="submission" date="2013-11" db="EMBL/GenBank/DDBJ databases">
        <title>The Genome Sequence of Phytophthora parasitica P1976.</title>
        <authorList>
            <consortium name="The Broad Institute Genomics Platform"/>
            <person name="Russ C."/>
            <person name="Tyler B."/>
            <person name="Panabieres F."/>
            <person name="Shan W."/>
            <person name="Tripathy S."/>
            <person name="Grunwald N."/>
            <person name="Machado M."/>
            <person name="Johnson C.S."/>
            <person name="Walker B."/>
            <person name="Young S."/>
            <person name="Zeng Q."/>
            <person name="Gargeya S."/>
            <person name="Fitzgerald M."/>
            <person name="Haas B."/>
            <person name="Abouelleil A."/>
            <person name="Allen A.W."/>
            <person name="Alvarado L."/>
            <person name="Arachchi H.M."/>
            <person name="Berlin A.M."/>
            <person name="Chapman S.B."/>
            <person name="Gainer-Dewar J."/>
            <person name="Goldberg J."/>
            <person name="Griggs A."/>
            <person name="Gujja S."/>
            <person name="Hansen M."/>
            <person name="Howarth C."/>
            <person name="Imamovic A."/>
            <person name="Ireland A."/>
            <person name="Larimer J."/>
            <person name="McCowan C."/>
            <person name="Murphy C."/>
            <person name="Pearson M."/>
            <person name="Poon T.W."/>
            <person name="Priest M."/>
            <person name="Roberts A."/>
            <person name="Saif S."/>
            <person name="Shea T."/>
            <person name="Sisk P."/>
            <person name="Sykes S."/>
            <person name="Wortman J."/>
            <person name="Nusbaum C."/>
            <person name="Birren B."/>
        </authorList>
    </citation>
    <scope>NUCLEOTIDE SEQUENCE [LARGE SCALE GENOMIC DNA]</scope>
    <source>
        <strain evidence="1 2">P1976</strain>
    </source>
</reference>